<evidence type="ECO:0000256" key="3">
    <source>
        <dbReference type="ARBA" id="ARBA00022989"/>
    </source>
</evidence>
<dbReference type="FunCoup" id="A0A3B1JEG5">
    <property type="interactions" value="803"/>
</dbReference>
<sequence>MQSDSEHHAICVKNMDITVLPNNNHPEKFLQLDVGMLPATHGMFQIGAALSGQRQWQNTVYSQRERRGLRATQVQAPPPVSPHFRDRELEQHITPLTLKPKIKQNPLYMDIHPDDDENNRTKPSWTIEDYDRHAMHGNLAEYLKEDPRKLNFWLEDLYTPGFDSLLKKKEAELKRNKICKIVTSVILSVFVVVIIITVPIVVTQRKD</sequence>
<evidence type="ECO:0000259" key="7">
    <source>
        <dbReference type="Pfam" id="PF06789"/>
    </source>
</evidence>
<feature type="domain" description="Major intrinsically disordered Notch2-binding receptor 1-like C-terminal" evidence="7">
    <location>
        <begin position="55"/>
        <end position="203"/>
    </location>
</feature>
<keyword evidence="2 6" id="KW-0812">Transmembrane</keyword>
<evidence type="ECO:0000256" key="1">
    <source>
        <dbReference type="ARBA" id="ARBA00006410"/>
    </source>
</evidence>
<dbReference type="PANTHER" id="PTHR31530:SF4">
    <property type="entry name" value="MAJOR INTRINSICALLY DISORDERED NOTCH2-BINDING RECEPTOR 1-LIKE"/>
    <property type="match status" value="1"/>
</dbReference>
<reference evidence="9" key="1">
    <citation type="submission" date="2013-03" db="EMBL/GenBank/DDBJ databases">
        <authorList>
            <person name="Jeffery W."/>
            <person name="Warren W."/>
            <person name="Wilson R.K."/>
        </authorList>
    </citation>
    <scope>NUCLEOTIDE SEQUENCE</scope>
    <source>
        <strain evidence="9">female</strain>
    </source>
</reference>
<dbReference type="PANTHER" id="PTHR31530">
    <property type="entry name" value="MAJOR INTRINSICALLY DISORDERED NOTCH2-BINDING RECEPTOR 1 MINAR1 FAMILY MEMBER"/>
    <property type="match status" value="1"/>
</dbReference>
<comment type="subcellular location">
    <subcellularLocation>
        <location evidence="5">Endomembrane system</location>
        <topology evidence="5">Single-pass membrane protein</topology>
    </subcellularLocation>
</comment>
<dbReference type="GeneTree" id="ENSGT00530000063851"/>
<dbReference type="GO" id="GO:0012505">
    <property type="term" value="C:endomembrane system"/>
    <property type="evidence" value="ECO:0007669"/>
    <property type="project" value="UniProtKB-SubCell"/>
</dbReference>
<dbReference type="Pfam" id="PF06789">
    <property type="entry name" value="MINAR1_C"/>
    <property type="match status" value="1"/>
</dbReference>
<feature type="transmembrane region" description="Helical" evidence="6">
    <location>
        <begin position="178"/>
        <end position="202"/>
    </location>
</feature>
<dbReference type="GeneID" id="103024776"/>
<evidence type="ECO:0000256" key="4">
    <source>
        <dbReference type="ARBA" id="ARBA00023136"/>
    </source>
</evidence>
<proteinExistence type="inferred from homology"/>
<evidence type="ECO:0000256" key="6">
    <source>
        <dbReference type="SAM" id="Phobius"/>
    </source>
</evidence>
<dbReference type="InParanoid" id="A0A3B1JEG5"/>
<dbReference type="InterPro" id="IPR039706">
    <property type="entry name" value="MINAR1-like"/>
</dbReference>
<comment type="similarity">
    <text evidence="1">Belongs to the MINAR family.</text>
</comment>
<keyword evidence="3 6" id="KW-1133">Transmembrane helix</keyword>
<dbReference type="RefSeq" id="XP_007252550.2">
    <property type="nucleotide sequence ID" value="XM_007252488.3"/>
</dbReference>
<evidence type="ECO:0000256" key="5">
    <source>
        <dbReference type="ARBA" id="ARBA00037847"/>
    </source>
</evidence>
<protein>
    <submittedName>
        <fullName evidence="8">Membrane integral NOTCH2 associated receptor 2</fullName>
    </submittedName>
</protein>
<reference evidence="9" key="2">
    <citation type="journal article" date="2014" name="Nat. Commun.">
        <title>The cavefish genome reveals candidate genes for eye loss.</title>
        <authorList>
            <person name="McGaugh S.E."/>
            <person name="Gross J.B."/>
            <person name="Aken B."/>
            <person name="Blin M."/>
            <person name="Borowsky R."/>
            <person name="Chalopin D."/>
            <person name="Hinaux H."/>
            <person name="Jeffery W.R."/>
            <person name="Keene A."/>
            <person name="Ma L."/>
            <person name="Minx P."/>
            <person name="Murphy D."/>
            <person name="O'Quin K.E."/>
            <person name="Retaux S."/>
            <person name="Rohner N."/>
            <person name="Searle S.M."/>
            <person name="Stahl B.A."/>
            <person name="Tabin C."/>
            <person name="Volff J.N."/>
            <person name="Yoshizawa M."/>
            <person name="Warren W.C."/>
        </authorList>
    </citation>
    <scope>NUCLEOTIDE SEQUENCE [LARGE SCALE GENOMIC DNA]</scope>
    <source>
        <strain evidence="9">female</strain>
    </source>
</reference>
<accession>A0A3B1JEG5</accession>
<dbReference type="InterPro" id="IPR009626">
    <property type="entry name" value="MINAR1-like_C"/>
</dbReference>
<dbReference type="KEGG" id="amex:103024776"/>
<reference evidence="8" key="3">
    <citation type="submission" date="2025-08" db="UniProtKB">
        <authorList>
            <consortium name="Ensembl"/>
        </authorList>
    </citation>
    <scope>IDENTIFICATION</scope>
</reference>
<keyword evidence="4 6" id="KW-0472">Membrane</keyword>
<reference evidence="8" key="4">
    <citation type="submission" date="2025-09" db="UniProtKB">
        <authorList>
            <consortium name="Ensembl"/>
        </authorList>
    </citation>
    <scope>IDENTIFICATION</scope>
</reference>
<evidence type="ECO:0000256" key="2">
    <source>
        <dbReference type="ARBA" id="ARBA00022692"/>
    </source>
</evidence>
<dbReference type="Proteomes" id="UP000018467">
    <property type="component" value="Unassembled WGS sequence"/>
</dbReference>
<evidence type="ECO:0000313" key="9">
    <source>
        <dbReference type="Proteomes" id="UP000018467"/>
    </source>
</evidence>
<organism evidence="8 9">
    <name type="scientific">Astyanax mexicanus</name>
    <name type="common">Blind cave fish</name>
    <name type="synonym">Astyanax fasciatus mexicanus</name>
    <dbReference type="NCBI Taxonomy" id="7994"/>
    <lineage>
        <taxon>Eukaryota</taxon>
        <taxon>Metazoa</taxon>
        <taxon>Chordata</taxon>
        <taxon>Craniata</taxon>
        <taxon>Vertebrata</taxon>
        <taxon>Euteleostomi</taxon>
        <taxon>Actinopterygii</taxon>
        <taxon>Neopterygii</taxon>
        <taxon>Teleostei</taxon>
        <taxon>Ostariophysi</taxon>
        <taxon>Characiformes</taxon>
        <taxon>Characoidei</taxon>
        <taxon>Acestrorhamphidae</taxon>
        <taxon>Acestrorhamphinae</taxon>
        <taxon>Astyanax</taxon>
    </lineage>
</organism>
<name>A0A3B1JEG5_ASTMX</name>
<evidence type="ECO:0000313" key="8">
    <source>
        <dbReference type="Ensembl" id="ENSAMXP00000040235.1"/>
    </source>
</evidence>
<dbReference type="AlphaFoldDB" id="A0A3B1JEG5"/>
<dbReference type="Ensembl" id="ENSAMXT00000056199.1">
    <property type="protein sequence ID" value="ENSAMXP00000040235.1"/>
    <property type="gene ID" value="ENSAMXG00000031602.1"/>
</dbReference>
<keyword evidence="9" id="KW-1185">Reference proteome</keyword>
<dbReference type="CTD" id="100127206"/>